<dbReference type="PANTHER" id="PTHR42718">
    <property type="entry name" value="MAJOR FACILITATOR SUPERFAMILY MULTIDRUG TRANSPORTER MFSC"/>
    <property type="match status" value="1"/>
</dbReference>
<evidence type="ECO:0000256" key="6">
    <source>
        <dbReference type="SAM" id="Phobius"/>
    </source>
</evidence>
<evidence type="ECO:0000256" key="5">
    <source>
        <dbReference type="SAM" id="MobiDB-lite"/>
    </source>
</evidence>
<keyword evidence="9" id="KW-1185">Reference proteome</keyword>
<evidence type="ECO:0000256" key="1">
    <source>
        <dbReference type="ARBA" id="ARBA00004141"/>
    </source>
</evidence>
<keyword evidence="4 6" id="KW-0472">Membrane</keyword>
<evidence type="ECO:0000256" key="2">
    <source>
        <dbReference type="ARBA" id="ARBA00022692"/>
    </source>
</evidence>
<dbReference type="PROSITE" id="PS50850">
    <property type="entry name" value="MFS"/>
    <property type="match status" value="1"/>
</dbReference>
<reference evidence="8" key="1">
    <citation type="submission" date="2022-11" db="EMBL/GenBank/DDBJ databases">
        <title>Chromosomal genome sequence assembly and mating type (MAT) locus characterization of the leprose asexual lichenized fungus Lepraria neglecta (Nyl.) Erichsen.</title>
        <authorList>
            <person name="Allen J.L."/>
            <person name="Pfeffer B."/>
        </authorList>
    </citation>
    <scope>NUCLEOTIDE SEQUENCE</scope>
    <source>
        <strain evidence="8">Allen 5258</strain>
    </source>
</reference>
<keyword evidence="2 6" id="KW-0812">Transmembrane</keyword>
<comment type="caution">
    <text evidence="8">The sequence shown here is derived from an EMBL/GenBank/DDBJ whole genome shotgun (WGS) entry which is preliminary data.</text>
</comment>
<organism evidence="8 9">
    <name type="scientific">Lepraria neglecta</name>
    <dbReference type="NCBI Taxonomy" id="209136"/>
    <lineage>
        <taxon>Eukaryota</taxon>
        <taxon>Fungi</taxon>
        <taxon>Dikarya</taxon>
        <taxon>Ascomycota</taxon>
        <taxon>Pezizomycotina</taxon>
        <taxon>Lecanoromycetes</taxon>
        <taxon>OSLEUM clade</taxon>
        <taxon>Lecanoromycetidae</taxon>
        <taxon>Lecanorales</taxon>
        <taxon>Lecanorineae</taxon>
        <taxon>Stereocaulaceae</taxon>
        <taxon>Lepraria</taxon>
    </lineage>
</organism>
<dbReference type="InterPro" id="IPR036259">
    <property type="entry name" value="MFS_trans_sf"/>
</dbReference>
<dbReference type="GO" id="GO:0016020">
    <property type="term" value="C:membrane"/>
    <property type="evidence" value="ECO:0007669"/>
    <property type="project" value="UniProtKB-SubCell"/>
</dbReference>
<evidence type="ECO:0000259" key="7">
    <source>
        <dbReference type="PROSITE" id="PS50850"/>
    </source>
</evidence>
<proteinExistence type="predicted"/>
<feature type="transmembrane region" description="Helical" evidence="6">
    <location>
        <begin position="154"/>
        <end position="175"/>
    </location>
</feature>
<dbReference type="SUPFAM" id="SSF103473">
    <property type="entry name" value="MFS general substrate transporter"/>
    <property type="match status" value="1"/>
</dbReference>
<dbReference type="Pfam" id="PF07690">
    <property type="entry name" value="MFS_1"/>
    <property type="match status" value="1"/>
</dbReference>
<evidence type="ECO:0000256" key="4">
    <source>
        <dbReference type="ARBA" id="ARBA00023136"/>
    </source>
</evidence>
<dbReference type="Gene3D" id="1.20.1250.20">
    <property type="entry name" value="MFS general substrate transporter like domains"/>
    <property type="match status" value="1"/>
</dbReference>
<feature type="transmembrane region" description="Helical" evidence="6">
    <location>
        <begin position="253"/>
        <end position="272"/>
    </location>
</feature>
<comment type="subcellular location">
    <subcellularLocation>
        <location evidence="1">Membrane</location>
        <topology evidence="1">Multi-pass membrane protein</topology>
    </subcellularLocation>
</comment>
<name>A0AAD9ZHM5_9LECA</name>
<keyword evidence="3 6" id="KW-1133">Transmembrane helix</keyword>
<feature type="transmembrane region" description="Helical" evidence="6">
    <location>
        <begin position="92"/>
        <end position="110"/>
    </location>
</feature>
<dbReference type="GO" id="GO:0022857">
    <property type="term" value="F:transmembrane transporter activity"/>
    <property type="evidence" value="ECO:0007669"/>
    <property type="project" value="InterPro"/>
</dbReference>
<dbReference type="PANTHER" id="PTHR42718:SF1">
    <property type="entry name" value="LOW AFFINITY AMMONIUM TRANSPORTER"/>
    <property type="match status" value="1"/>
</dbReference>
<gene>
    <name evidence="8" type="ORF">OEA41_005552</name>
</gene>
<sequence length="331" mass="35875">MVNDAPSESISRDEGNNEENERENERRNGLPAELTKSESNKSIAESLSLGREILFVGVICCAQFMTQAGLGQCLSILHVIGDDFGLTNPGELSWLIAAYSLTVGTFILMAGRFGDVYGYKRMLIIGFSWFSLWSMVAGLAVYSNHVLFNFARVFQGMGPAICLPNGMAILGATYAPGPRKAMVFAIFAATAPSGAVIGSLFAALFSLAWWPWAFWSFSIALAFVAALGAFVIPDPPRKISASKMSFRERIIELDLLGGLCGVTALVLINFAWNQAGVVGWVKTYVYVCLILGFLFVPVFFYVELRMSSSPLIPFKALTSDVTFVLGCVACG</sequence>
<evidence type="ECO:0000313" key="8">
    <source>
        <dbReference type="EMBL" id="KAK3179430.1"/>
    </source>
</evidence>
<evidence type="ECO:0000256" key="3">
    <source>
        <dbReference type="ARBA" id="ARBA00022989"/>
    </source>
</evidence>
<feature type="transmembrane region" description="Helical" evidence="6">
    <location>
        <begin position="182"/>
        <end position="206"/>
    </location>
</feature>
<dbReference type="EMBL" id="JASNWA010000002">
    <property type="protein sequence ID" value="KAK3179430.1"/>
    <property type="molecule type" value="Genomic_DNA"/>
</dbReference>
<feature type="transmembrane region" description="Helical" evidence="6">
    <location>
        <begin position="284"/>
        <end position="302"/>
    </location>
</feature>
<dbReference type="InterPro" id="IPR011701">
    <property type="entry name" value="MFS"/>
</dbReference>
<accession>A0AAD9ZHM5</accession>
<protein>
    <recommendedName>
        <fullName evidence="7">Major facilitator superfamily (MFS) profile domain-containing protein</fullName>
    </recommendedName>
</protein>
<feature type="region of interest" description="Disordered" evidence="5">
    <location>
        <begin position="1"/>
        <end position="37"/>
    </location>
</feature>
<feature type="domain" description="Major facilitator superfamily (MFS) profile" evidence="7">
    <location>
        <begin position="55"/>
        <end position="331"/>
    </location>
</feature>
<evidence type="ECO:0000313" key="9">
    <source>
        <dbReference type="Proteomes" id="UP001276659"/>
    </source>
</evidence>
<dbReference type="InterPro" id="IPR020846">
    <property type="entry name" value="MFS_dom"/>
</dbReference>
<feature type="transmembrane region" description="Helical" evidence="6">
    <location>
        <begin position="122"/>
        <end position="142"/>
    </location>
</feature>
<dbReference type="AlphaFoldDB" id="A0AAD9ZHM5"/>
<dbReference type="Proteomes" id="UP001276659">
    <property type="component" value="Unassembled WGS sequence"/>
</dbReference>
<feature type="transmembrane region" description="Helical" evidence="6">
    <location>
        <begin position="212"/>
        <end position="232"/>
    </location>
</feature>